<evidence type="ECO:0000313" key="2">
    <source>
        <dbReference type="EMBL" id="MFC0632946.1"/>
    </source>
</evidence>
<sequence length="226" mass="23553">MKSLGLTIAGAALLIGTPTIAQDGGWALSGRVGAVSDYYDRGYMLSEGVTAQGEVTASRATGAYAGVWLSGIDPYGVDADGEGARVEVTAYAGWAGEAVGFEVDVGVWSNHYPDGTDVDYVEFPVQIARAIGPARLSAGVIYAPDQTGVGGEDNTWAWLGADYAPIAWPVSLHARVGHERGGFAPDGKVDWRLGAEAPAGPLTLGLDWIDSDIDDGALVARVFFDF</sequence>
<feature type="chain" id="PRO_5046948755" evidence="1">
    <location>
        <begin position="22"/>
        <end position="226"/>
    </location>
</feature>
<keyword evidence="1" id="KW-0732">Signal</keyword>
<dbReference type="Proteomes" id="UP001589906">
    <property type="component" value="Unassembled WGS sequence"/>
</dbReference>
<gene>
    <name evidence="2" type="ORF">ACFFGE_03520</name>
</gene>
<name>A0ABV6QZZ9_9CAUL</name>
<dbReference type="RefSeq" id="WP_376834347.1">
    <property type="nucleotide sequence ID" value="NZ_JBHLSW010000003.1"/>
</dbReference>
<accession>A0ABV6QZZ9</accession>
<organism evidence="2 3">
    <name type="scientific">Brevundimonas balnearis</name>
    <dbReference type="NCBI Taxonomy" id="1572858"/>
    <lineage>
        <taxon>Bacteria</taxon>
        <taxon>Pseudomonadati</taxon>
        <taxon>Pseudomonadota</taxon>
        <taxon>Alphaproteobacteria</taxon>
        <taxon>Caulobacterales</taxon>
        <taxon>Caulobacteraceae</taxon>
        <taxon>Brevundimonas</taxon>
    </lineage>
</organism>
<evidence type="ECO:0000256" key="1">
    <source>
        <dbReference type="SAM" id="SignalP"/>
    </source>
</evidence>
<dbReference type="Pfam" id="PF09694">
    <property type="entry name" value="Gcw_chp"/>
    <property type="match status" value="1"/>
</dbReference>
<reference evidence="2 3" key="1">
    <citation type="submission" date="2024-09" db="EMBL/GenBank/DDBJ databases">
        <authorList>
            <person name="Sun Q."/>
            <person name="Mori K."/>
        </authorList>
    </citation>
    <scope>NUCLEOTIDE SEQUENCE [LARGE SCALE GENOMIC DNA]</scope>
    <source>
        <strain evidence="2 3">NCAIM B.02621</strain>
    </source>
</reference>
<comment type="caution">
    <text evidence="2">The sequence shown here is derived from an EMBL/GenBank/DDBJ whole genome shotgun (WGS) entry which is preliminary data.</text>
</comment>
<keyword evidence="3" id="KW-1185">Reference proteome</keyword>
<feature type="signal peptide" evidence="1">
    <location>
        <begin position="1"/>
        <end position="21"/>
    </location>
</feature>
<dbReference type="InterPro" id="IPR010239">
    <property type="entry name" value="CHP02001"/>
</dbReference>
<dbReference type="NCBIfam" id="TIGR02001">
    <property type="entry name" value="gcw_chp"/>
    <property type="match status" value="1"/>
</dbReference>
<proteinExistence type="predicted"/>
<evidence type="ECO:0000313" key="3">
    <source>
        <dbReference type="Proteomes" id="UP001589906"/>
    </source>
</evidence>
<dbReference type="EMBL" id="JBHLSW010000003">
    <property type="protein sequence ID" value="MFC0632946.1"/>
    <property type="molecule type" value="Genomic_DNA"/>
</dbReference>
<protein>
    <submittedName>
        <fullName evidence="2">TorF family putative porin</fullName>
    </submittedName>
</protein>